<accession>A0ABV5JQ92</accession>
<name>A0ABV5JQ92_9ACTN</name>
<reference evidence="5 6" key="1">
    <citation type="submission" date="2024-09" db="EMBL/GenBank/DDBJ databases">
        <authorList>
            <person name="Sun Q."/>
            <person name="Mori K."/>
        </authorList>
    </citation>
    <scope>NUCLEOTIDE SEQUENCE [LARGE SCALE GENOMIC DNA]</scope>
    <source>
        <strain evidence="5 6">CCM 7659</strain>
    </source>
</reference>
<evidence type="ECO:0000256" key="1">
    <source>
        <dbReference type="ARBA" id="ARBA00005662"/>
    </source>
</evidence>
<feature type="compositionally biased region" description="Basic and acidic residues" evidence="2">
    <location>
        <begin position="10"/>
        <end position="25"/>
    </location>
</feature>
<dbReference type="InterPro" id="IPR019079">
    <property type="entry name" value="Capsule_synth_CapA"/>
</dbReference>
<evidence type="ECO:0000259" key="4">
    <source>
        <dbReference type="SMART" id="SM00854"/>
    </source>
</evidence>
<dbReference type="Pfam" id="PF09587">
    <property type="entry name" value="PGA_cap"/>
    <property type="match status" value="1"/>
</dbReference>
<dbReference type="PANTHER" id="PTHR33393:SF13">
    <property type="entry name" value="PGA BIOSYNTHESIS PROTEIN CAPA"/>
    <property type="match status" value="1"/>
</dbReference>
<feature type="compositionally biased region" description="Low complexity" evidence="2">
    <location>
        <begin position="84"/>
        <end position="94"/>
    </location>
</feature>
<evidence type="ECO:0000313" key="6">
    <source>
        <dbReference type="Proteomes" id="UP001589700"/>
    </source>
</evidence>
<keyword evidence="3" id="KW-0472">Membrane</keyword>
<keyword evidence="6" id="KW-1185">Reference proteome</keyword>
<organism evidence="5 6">
    <name type="scientific">Dietzia aerolata</name>
    <dbReference type="NCBI Taxonomy" id="595984"/>
    <lineage>
        <taxon>Bacteria</taxon>
        <taxon>Bacillati</taxon>
        <taxon>Actinomycetota</taxon>
        <taxon>Actinomycetes</taxon>
        <taxon>Mycobacteriales</taxon>
        <taxon>Dietziaceae</taxon>
        <taxon>Dietzia</taxon>
    </lineage>
</organism>
<dbReference type="SMART" id="SM00854">
    <property type="entry name" value="PGA_cap"/>
    <property type="match status" value="1"/>
</dbReference>
<keyword evidence="3" id="KW-1133">Transmembrane helix</keyword>
<dbReference type="InterPro" id="IPR029052">
    <property type="entry name" value="Metallo-depent_PP-like"/>
</dbReference>
<comment type="caution">
    <text evidence="5">The sequence shown here is derived from an EMBL/GenBank/DDBJ whole genome shotgun (WGS) entry which is preliminary data.</text>
</comment>
<evidence type="ECO:0000256" key="3">
    <source>
        <dbReference type="SAM" id="Phobius"/>
    </source>
</evidence>
<dbReference type="RefSeq" id="WP_380023167.1">
    <property type="nucleotide sequence ID" value="NZ_JBHMDY010000004.1"/>
</dbReference>
<dbReference type="CDD" id="cd07381">
    <property type="entry name" value="MPP_CapA"/>
    <property type="match status" value="1"/>
</dbReference>
<gene>
    <name evidence="5" type="ORF">ACFFVD_05550</name>
</gene>
<feature type="transmembrane region" description="Helical" evidence="3">
    <location>
        <begin position="36"/>
        <end position="59"/>
    </location>
</feature>
<evidence type="ECO:0000313" key="5">
    <source>
        <dbReference type="EMBL" id="MFB9259263.1"/>
    </source>
</evidence>
<dbReference type="InterPro" id="IPR052169">
    <property type="entry name" value="CW_Biosynth-Accessory"/>
</dbReference>
<feature type="region of interest" description="Disordered" evidence="2">
    <location>
        <begin position="1"/>
        <end position="32"/>
    </location>
</feature>
<keyword evidence="3" id="KW-0812">Transmembrane</keyword>
<dbReference type="PANTHER" id="PTHR33393">
    <property type="entry name" value="POLYGLUTAMINE SYNTHESIS ACCESSORY PROTEIN RV0574C-RELATED"/>
    <property type="match status" value="1"/>
</dbReference>
<protein>
    <submittedName>
        <fullName evidence="5">CapA family protein</fullName>
    </submittedName>
</protein>
<comment type="similarity">
    <text evidence="1">Belongs to the CapA family.</text>
</comment>
<evidence type="ECO:0000256" key="2">
    <source>
        <dbReference type="SAM" id="MobiDB-lite"/>
    </source>
</evidence>
<dbReference type="EMBL" id="JBHMDY010000004">
    <property type="protein sequence ID" value="MFB9259263.1"/>
    <property type="molecule type" value="Genomic_DNA"/>
</dbReference>
<sequence>MAAFSTPASRARDAAARAERVEARRRAMRGPGARRGMAVGTVVGLVVGLSAGLLGGVALGSGAASPGASPSVGFFSGGDDDNTADTADTDTPNGPVRPAEQITLAFAGDVHFENHLASLADDPDSLSELQSSLGAADLGMVNLETALTQGGSPVPGKPFTWRAHSGALDAVAGAGVDLVTMANNHAVDYGEVGLADTFDAIDASPIPVIGIGRDESEAFAPEILEVRGVKVAFVSASQVYEETTSYYAAGPGTPGIASALPRDRILQAVREAREQADVVVAYMHWGLEGYTCPGDEAIASAHDLEAAGADVILGDHAHRVNGAGWVGDAYVHFGLGNFVYYLNREPAGHTGVLTVTVDVPASDEPRPDRPLVTNADWDAMLISGDGIPRRQDAATTARLQQVFEASRECTPARAMP</sequence>
<dbReference type="Gene3D" id="3.60.21.10">
    <property type="match status" value="1"/>
</dbReference>
<feature type="region of interest" description="Disordered" evidence="2">
    <location>
        <begin position="70"/>
        <end position="97"/>
    </location>
</feature>
<dbReference type="SUPFAM" id="SSF56300">
    <property type="entry name" value="Metallo-dependent phosphatases"/>
    <property type="match status" value="1"/>
</dbReference>
<feature type="domain" description="Capsule synthesis protein CapA" evidence="4">
    <location>
        <begin position="103"/>
        <end position="342"/>
    </location>
</feature>
<dbReference type="Proteomes" id="UP001589700">
    <property type="component" value="Unassembled WGS sequence"/>
</dbReference>
<proteinExistence type="inferred from homology"/>